<reference evidence="2" key="1">
    <citation type="submission" date="2017-09" db="EMBL/GenBank/DDBJ databases">
        <title>Depth-based differentiation of microbial function through sediment-hosted aquifers and enrichment of novel symbionts in the deep terrestrial subsurface.</title>
        <authorList>
            <person name="Probst A.J."/>
            <person name="Ladd B."/>
            <person name="Jarett J.K."/>
            <person name="Geller-Mcgrath D.E."/>
            <person name="Sieber C.M.K."/>
            <person name="Emerson J.B."/>
            <person name="Anantharaman K."/>
            <person name="Thomas B.C."/>
            <person name="Malmstrom R."/>
            <person name="Stieglmeier M."/>
            <person name="Klingl A."/>
            <person name="Woyke T."/>
            <person name="Ryan C.M."/>
            <person name="Banfield J.F."/>
        </authorList>
    </citation>
    <scope>NUCLEOTIDE SEQUENCE [LARGE SCALE GENOMIC DNA]</scope>
</reference>
<gene>
    <name evidence="1" type="ORF">COX60_00085</name>
</gene>
<name>A0A2M7W4W8_9BACT</name>
<dbReference type="AlphaFoldDB" id="A0A2M7W4W8"/>
<accession>A0A2M7W4W8</accession>
<proteinExistence type="predicted"/>
<organism evidence="1 2">
    <name type="scientific">Candidatus Berkelbacteria bacterium CG_4_10_14_0_2_um_filter_35_9_33_12</name>
    <dbReference type="NCBI Taxonomy" id="1974499"/>
    <lineage>
        <taxon>Bacteria</taxon>
        <taxon>Candidatus Berkelbacteria</taxon>
    </lineage>
</organism>
<protein>
    <submittedName>
        <fullName evidence="1">Uncharacterized protein</fullName>
    </submittedName>
</protein>
<evidence type="ECO:0000313" key="2">
    <source>
        <dbReference type="Proteomes" id="UP000230137"/>
    </source>
</evidence>
<sequence length="149" mass="17267">MFEIEKKELIEFEAMLFEQLSPTESIVLTKIILHPDYLMSTEEQALINECEIDFPDTINIDEIPKFIYENTELFSKIKIASRKKLEGQSTRLFEESVVNKIASSIEGSDNEIQFDGLDRVSISLKPEKILEKIIGLRQCNNHLRSYIKP</sequence>
<dbReference type="Proteomes" id="UP000230137">
    <property type="component" value="Unassembled WGS sequence"/>
</dbReference>
<comment type="caution">
    <text evidence="1">The sequence shown here is derived from an EMBL/GenBank/DDBJ whole genome shotgun (WGS) entry which is preliminary data.</text>
</comment>
<dbReference type="EMBL" id="PFQF01000003">
    <property type="protein sequence ID" value="PJA21001.1"/>
    <property type="molecule type" value="Genomic_DNA"/>
</dbReference>
<evidence type="ECO:0000313" key="1">
    <source>
        <dbReference type="EMBL" id="PJA21001.1"/>
    </source>
</evidence>